<accession>A0AAE7ML50</accession>
<keyword evidence="1" id="KW-0175">Coiled coil</keyword>
<evidence type="ECO:0000256" key="1">
    <source>
        <dbReference type="SAM" id="Coils"/>
    </source>
</evidence>
<protein>
    <submittedName>
        <fullName evidence="2">Uncharacterized protein</fullName>
    </submittedName>
</protein>
<keyword evidence="3" id="KW-1185">Reference proteome</keyword>
<evidence type="ECO:0000313" key="3">
    <source>
        <dbReference type="Proteomes" id="UP000827856"/>
    </source>
</evidence>
<evidence type="ECO:0000313" key="2">
    <source>
        <dbReference type="EMBL" id="QOC54150.1"/>
    </source>
</evidence>
<organism evidence="2 3">
    <name type="scientific">Caulobacter phage S2B</name>
    <dbReference type="NCBI Taxonomy" id="2759120"/>
    <lineage>
        <taxon>Viruses</taxon>
        <taxon>Duplodnaviria</taxon>
        <taxon>Heunggongvirae</taxon>
        <taxon>Uroviricota</taxon>
        <taxon>Caudoviricetes</taxon>
        <taxon>Autographivirales</taxon>
        <taxon>Autographivirales incertae sedis</taxon>
        <taxon>Sumtervirus</taxon>
        <taxon>Sumtervirus S2B</taxon>
    </lineage>
</organism>
<dbReference type="EMBL" id="MN857473">
    <property type="protein sequence ID" value="QOC54150.1"/>
    <property type="molecule type" value="Genomic_DNA"/>
</dbReference>
<name>A0AAE7ML50_9CAUD</name>
<reference evidence="2" key="1">
    <citation type="submission" date="2019-12" db="EMBL/GenBank/DDBJ databases">
        <title>S2B, a lysogenic bacteriophage that infects Caulobacter crescentus.</title>
        <authorList>
            <person name="Ely B."/>
            <person name="Berrios L."/>
            <person name="Thomas Q."/>
        </authorList>
    </citation>
    <scope>NUCLEOTIDE SEQUENCE</scope>
</reference>
<proteinExistence type="predicted"/>
<sequence>MSLSRITAALCALVAVGWFVIAAVQTDKLEEAEAQVTRLTQERDTANLIGTLRAEAADRDFKVAIAAAQANHRESVRLLNIPTPPPEERCKAASELVDEVIQKERQ</sequence>
<dbReference type="Proteomes" id="UP000827856">
    <property type="component" value="Segment"/>
</dbReference>
<gene>
    <name evidence="2" type="primary">S2B_gp036c</name>
</gene>
<feature type="coiled-coil region" evidence="1">
    <location>
        <begin position="22"/>
        <end position="49"/>
    </location>
</feature>